<dbReference type="AlphaFoldDB" id="A0A4D4MNU5"/>
<accession>A0A4D4MNU5</accession>
<evidence type="ECO:0000313" key="2">
    <source>
        <dbReference type="EMBL" id="GDY73394.1"/>
    </source>
</evidence>
<dbReference type="EMBL" id="BJHY01000001">
    <property type="protein sequence ID" value="GDY73394.1"/>
    <property type="molecule type" value="Genomic_DNA"/>
</dbReference>
<proteinExistence type="predicted"/>
<organism evidence="2 3">
    <name type="scientific">Streptomyces avermitilis</name>
    <dbReference type="NCBI Taxonomy" id="33903"/>
    <lineage>
        <taxon>Bacteria</taxon>
        <taxon>Bacillati</taxon>
        <taxon>Actinomycetota</taxon>
        <taxon>Actinomycetes</taxon>
        <taxon>Kitasatosporales</taxon>
        <taxon>Streptomycetaceae</taxon>
        <taxon>Streptomyces</taxon>
    </lineage>
</organism>
<sequence length="183" mass="18720">MAAVVVRGAAHRLAPQPFELGVPGVGAARVVEGDPPGHRVARGALRGGGDQRGDLAQEFGAGGRLPAAAHRQLGPDEQRVRVVRAGAPPLLEPLGPGAREGREAGRVPVAVLPLGGLAGAGEQLGRGLVLAASRRDQRGGEVFVGRVEEHLVVGGQPDREARGVPGHPGRTEDRAQQCHGGSH</sequence>
<feature type="region of interest" description="Disordered" evidence="1">
    <location>
        <begin position="154"/>
        <end position="183"/>
    </location>
</feature>
<comment type="caution">
    <text evidence="2">The sequence shown here is derived from an EMBL/GenBank/DDBJ whole genome shotgun (WGS) entry which is preliminary data.</text>
</comment>
<dbReference type="Proteomes" id="UP000299211">
    <property type="component" value="Unassembled WGS sequence"/>
</dbReference>
<evidence type="ECO:0000313" key="3">
    <source>
        <dbReference type="Proteomes" id="UP000299211"/>
    </source>
</evidence>
<name>A0A4D4MNU5_STRAX</name>
<protein>
    <submittedName>
        <fullName evidence="2">Uncharacterized protein</fullName>
    </submittedName>
</protein>
<evidence type="ECO:0000256" key="1">
    <source>
        <dbReference type="SAM" id="MobiDB-lite"/>
    </source>
</evidence>
<gene>
    <name evidence="2" type="ORF">SAV31267_028790</name>
</gene>
<reference evidence="2 3" key="1">
    <citation type="submission" date="2019-04" db="EMBL/GenBank/DDBJ databases">
        <title>Draft genome sequences of Streptomyces avermitilis ATCC 31267.</title>
        <authorList>
            <person name="Komaki H."/>
            <person name="Tamura T."/>
            <person name="Hosoyama A."/>
        </authorList>
    </citation>
    <scope>NUCLEOTIDE SEQUENCE [LARGE SCALE GENOMIC DNA]</scope>
    <source>
        <strain evidence="2 3">ATCC 31267</strain>
    </source>
</reference>